<dbReference type="Gene3D" id="2.130.10.10">
    <property type="entry name" value="YVTN repeat-like/Quinoprotein amine dehydrogenase"/>
    <property type="match status" value="1"/>
</dbReference>
<feature type="domain" description="Pyrrolo-quinoline quinone repeat" evidence="2">
    <location>
        <begin position="16"/>
        <end position="171"/>
    </location>
</feature>
<evidence type="ECO:0000313" key="4">
    <source>
        <dbReference type="Proteomes" id="UP001596445"/>
    </source>
</evidence>
<comment type="caution">
    <text evidence="3">The sequence shown here is derived from an EMBL/GenBank/DDBJ whole genome shotgun (WGS) entry which is preliminary data.</text>
</comment>
<dbReference type="EMBL" id="JBHSZI010000005">
    <property type="protein sequence ID" value="MFC7059984.1"/>
    <property type="molecule type" value="Genomic_DNA"/>
</dbReference>
<feature type="domain" description="Pyrrolo-quinoline quinone repeat" evidence="2">
    <location>
        <begin position="278"/>
        <end position="366"/>
    </location>
</feature>
<dbReference type="GeneID" id="76632322"/>
<dbReference type="Proteomes" id="UP001596445">
    <property type="component" value="Unassembled WGS sequence"/>
</dbReference>
<dbReference type="PANTHER" id="PTHR34512">
    <property type="entry name" value="CELL SURFACE PROTEIN"/>
    <property type="match status" value="1"/>
</dbReference>
<dbReference type="InterPro" id="IPR018391">
    <property type="entry name" value="PQQ_b-propeller_rpt"/>
</dbReference>
<reference evidence="3 4" key="1">
    <citation type="journal article" date="2019" name="Int. J. Syst. Evol. Microbiol.">
        <title>The Global Catalogue of Microorganisms (GCM) 10K type strain sequencing project: providing services to taxonomists for standard genome sequencing and annotation.</title>
        <authorList>
            <consortium name="The Broad Institute Genomics Platform"/>
            <consortium name="The Broad Institute Genome Sequencing Center for Infectious Disease"/>
            <person name="Wu L."/>
            <person name="Ma J."/>
        </authorList>
    </citation>
    <scope>NUCLEOTIDE SEQUENCE [LARGE SCALE GENOMIC DNA]</scope>
    <source>
        <strain evidence="3 4">JCM 30072</strain>
    </source>
</reference>
<dbReference type="AlphaFoldDB" id="A0ABD5W5I3"/>
<feature type="region of interest" description="Disordered" evidence="1">
    <location>
        <begin position="97"/>
        <end position="116"/>
    </location>
</feature>
<dbReference type="InterPro" id="IPR015943">
    <property type="entry name" value="WD40/YVTN_repeat-like_dom_sf"/>
</dbReference>
<dbReference type="RefSeq" id="WP_267164476.1">
    <property type="nucleotide sequence ID" value="NZ_CP112975.1"/>
</dbReference>
<evidence type="ECO:0000256" key="1">
    <source>
        <dbReference type="SAM" id="MobiDB-lite"/>
    </source>
</evidence>
<name>A0ABD5W5I3_9EURY</name>
<dbReference type="Gene3D" id="2.40.10.480">
    <property type="match status" value="1"/>
</dbReference>
<dbReference type="PANTHER" id="PTHR34512:SF30">
    <property type="entry name" value="OUTER MEMBRANE PROTEIN ASSEMBLY FACTOR BAMB"/>
    <property type="match status" value="1"/>
</dbReference>
<accession>A0ABD5W5I3</accession>
<dbReference type="InterPro" id="IPR002372">
    <property type="entry name" value="PQQ_rpt_dom"/>
</dbReference>
<evidence type="ECO:0000259" key="2">
    <source>
        <dbReference type="Pfam" id="PF13360"/>
    </source>
</evidence>
<dbReference type="Pfam" id="PF13360">
    <property type="entry name" value="PQQ_2"/>
    <property type="match status" value="2"/>
</dbReference>
<sequence>MVNNTCHTSVHRATRGGETVVVQDGTLYTTNGGGIVQAIDTGDGSEVWSRTIALQSGNKRPTIRSLAVMDGRVFVPTGARGSLLTLDANTGETLWETDSTDEGVENPQRYDTPVKGSPTVVDGTVYVGDNRYNIYALDAATGERIWVYTGIEPNRRKINYQLAVHEGLVYTARQALDAETGEIVWDTELPPENSLGGDPTIHGDDLWALRTYALRQLDLKTGEQRSYHGYETDVRTSGSPVAGEGHIYFASKTRKGTVYALPNDPEKISAYLEQPAGRTWQKALAAWQTSSFQGGVAQFQASIADGVLYIRSSLKDRGYLYGVDAATGQRLFEFETSVSSFSSAPIIVDGTIYISTHDGKLFALSEK</sequence>
<dbReference type="InterPro" id="IPR011047">
    <property type="entry name" value="Quinoprotein_ADH-like_sf"/>
</dbReference>
<keyword evidence="4" id="KW-1185">Reference proteome</keyword>
<proteinExistence type="predicted"/>
<protein>
    <submittedName>
        <fullName evidence="3">PQQ-binding-like beta-propeller repeat protein</fullName>
    </submittedName>
</protein>
<organism evidence="3 4">
    <name type="scientific">Halovenus salina</name>
    <dbReference type="NCBI Taxonomy" id="1510225"/>
    <lineage>
        <taxon>Archaea</taxon>
        <taxon>Methanobacteriati</taxon>
        <taxon>Methanobacteriota</taxon>
        <taxon>Stenosarchaea group</taxon>
        <taxon>Halobacteria</taxon>
        <taxon>Halobacteriales</taxon>
        <taxon>Haloarculaceae</taxon>
        <taxon>Halovenus</taxon>
    </lineage>
</organism>
<dbReference type="SUPFAM" id="SSF50998">
    <property type="entry name" value="Quinoprotein alcohol dehydrogenase-like"/>
    <property type="match status" value="1"/>
</dbReference>
<evidence type="ECO:0000313" key="3">
    <source>
        <dbReference type="EMBL" id="MFC7059984.1"/>
    </source>
</evidence>
<gene>
    <name evidence="3" type="ORF">ACFQQG_19445</name>
</gene>
<dbReference type="SMART" id="SM00564">
    <property type="entry name" value="PQQ"/>
    <property type="match status" value="7"/>
</dbReference>